<accession>A0A4R5UD76</accession>
<evidence type="ECO:0000256" key="1">
    <source>
        <dbReference type="ARBA" id="ARBA00001947"/>
    </source>
</evidence>
<reference evidence="5 6" key="1">
    <citation type="submission" date="2019-03" db="EMBL/GenBank/DDBJ databases">
        <title>Luteimonas zhaokaii sp.nov., isolated from the rectal contents of Plateau pika in Yushu, Qinghai Province, China.</title>
        <authorList>
            <person name="Zhang G."/>
        </authorList>
    </citation>
    <scope>NUCLEOTIDE SEQUENCE [LARGE SCALE GENOMIC DNA]</scope>
    <source>
        <strain evidence="5 6">THG-MD21</strain>
    </source>
</reference>
<dbReference type="OrthoDB" id="9785840at2"/>
<dbReference type="EMBL" id="SMTG01000002">
    <property type="protein sequence ID" value="TDK33235.1"/>
    <property type="molecule type" value="Genomic_DNA"/>
</dbReference>
<dbReference type="Proteomes" id="UP000295543">
    <property type="component" value="Unassembled WGS sequence"/>
</dbReference>
<dbReference type="InterPro" id="IPR012548">
    <property type="entry name" value="MATCAP"/>
</dbReference>
<comment type="cofactor">
    <cofactor evidence="1">
        <name>Zn(2+)</name>
        <dbReference type="ChEBI" id="CHEBI:29105"/>
    </cofactor>
</comment>
<protein>
    <submittedName>
        <fullName evidence="5">DUF1704 domain-containing protein</fullName>
    </submittedName>
</protein>
<evidence type="ECO:0000256" key="3">
    <source>
        <dbReference type="ARBA" id="ARBA00022801"/>
    </source>
</evidence>
<dbReference type="PANTHER" id="PTHR31817">
    <property type="match status" value="1"/>
</dbReference>
<keyword evidence="4" id="KW-0482">Metalloprotease</keyword>
<dbReference type="SMART" id="SM01154">
    <property type="entry name" value="DUF1704"/>
    <property type="match status" value="1"/>
</dbReference>
<organism evidence="5 6">
    <name type="scientific">Luteimonas terrae</name>
    <dbReference type="NCBI Taxonomy" id="1530191"/>
    <lineage>
        <taxon>Bacteria</taxon>
        <taxon>Pseudomonadati</taxon>
        <taxon>Pseudomonadota</taxon>
        <taxon>Gammaproteobacteria</taxon>
        <taxon>Lysobacterales</taxon>
        <taxon>Lysobacteraceae</taxon>
        <taxon>Luteimonas</taxon>
    </lineage>
</organism>
<keyword evidence="3" id="KW-0378">Hydrolase</keyword>
<evidence type="ECO:0000313" key="5">
    <source>
        <dbReference type="EMBL" id="TDK33235.1"/>
    </source>
</evidence>
<dbReference type="AlphaFoldDB" id="A0A4R5UD76"/>
<dbReference type="GO" id="GO:0008237">
    <property type="term" value="F:metallopeptidase activity"/>
    <property type="evidence" value="ECO:0007669"/>
    <property type="project" value="UniProtKB-KW"/>
</dbReference>
<name>A0A4R5UD76_9GAMM</name>
<evidence type="ECO:0000256" key="4">
    <source>
        <dbReference type="ARBA" id="ARBA00023049"/>
    </source>
</evidence>
<sequence>MERAGGYSRAVRIARWPAARGGCGPSGVPALSAAVRERPVAKPLPPVAERVDASLAALDARLDWLLALSPVDGVGLWKAFDASGRRDEPVLRYVDLDADLPATRAALDALPIADIESPALQALLAEKQRELGRMIDLVEQRDRPGFVDASVALFGAIEPELLALAERILGTVGVSEPLPADCGIEVVRQAVDAEIEWYRAQAPDFHIDVVVDTDISSMLMVSHGTFYIDGNIRLPAARVQPLIQHEIGTHVVTRHNGRQQALRQLEVGLAHYDPMQEGLGVLGEYLSGYLPGERLRILAARVVATEMAARGECLPEIFACLHEAHELATDDAFDVAVRARRGGGLTKDAVYLRGIRDLLAYLAAGGEFDALFLGKFALPQLELLDALVDDGWIVPPDLLPRYACAPDFHTRLDACRRTPVERLYQTHRPPEHCA</sequence>
<dbReference type="PANTHER" id="PTHR31817:SF0">
    <property type="entry name" value="CHROMOSOME UNDETERMINED SCAFFOLD_67, WHOLE GENOME SHOTGUN SEQUENCE"/>
    <property type="match status" value="1"/>
</dbReference>
<dbReference type="Pfam" id="PF08014">
    <property type="entry name" value="MATCAP"/>
    <property type="match status" value="1"/>
</dbReference>
<proteinExistence type="predicted"/>
<gene>
    <name evidence="5" type="ORF">E2F49_04150</name>
</gene>
<keyword evidence="6" id="KW-1185">Reference proteome</keyword>
<dbReference type="GO" id="GO:0006508">
    <property type="term" value="P:proteolysis"/>
    <property type="evidence" value="ECO:0007669"/>
    <property type="project" value="UniProtKB-KW"/>
</dbReference>
<keyword evidence="2" id="KW-0645">Protease</keyword>
<evidence type="ECO:0000256" key="2">
    <source>
        <dbReference type="ARBA" id="ARBA00022670"/>
    </source>
</evidence>
<dbReference type="GO" id="GO:0080164">
    <property type="term" value="P:regulation of nitric oxide metabolic process"/>
    <property type="evidence" value="ECO:0007669"/>
    <property type="project" value="TreeGrafter"/>
</dbReference>
<evidence type="ECO:0000313" key="6">
    <source>
        <dbReference type="Proteomes" id="UP000295543"/>
    </source>
</evidence>
<comment type="caution">
    <text evidence="5">The sequence shown here is derived from an EMBL/GenBank/DDBJ whole genome shotgun (WGS) entry which is preliminary data.</text>
</comment>